<feature type="region of interest" description="Disordered" evidence="2">
    <location>
        <begin position="835"/>
        <end position="923"/>
    </location>
</feature>
<dbReference type="Pfam" id="PF05593">
    <property type="entry name" value="RHS_repeat"/>
    <property type="match status" value="5"/>
</dbReference>
<feature type="region of interest" description="Disordered" evidence="2">
    <location>
        <begin position="44"/>
        <end position="110"/>
    </location>
</feature>
<feature type="compositionally biased region" description="Polar residues" evidence="2">
    <location>
        <begin position="1790"/>
        <end position="1799"/>
    </location>
</feature>
<feature type="region of interest" description="Disordered" evidence="2">
    <location>
        <begin position="720"/>
        <end position="746"/>
    </location>
</feature>
<dbReference type="PROSITE" id="PS00018">
    <property type="entry name" value="EF_HAND_1"/>
    <property type="match status" value="1"/>
</dbReference>
<organism evidence="4 5">
    <name type="scientific">Roseimicrobium gellanilyticum</name>
    <dbReference type="NCBI Taxonomy" id="748857"/>
    <lineage>
        <taxon>Bacteria</taxon>
        <taxon>Pseudomonadati</taxon>
        <taxon>Verrucomicrobiota</taxon>
        <taxon>Verrucomicrobiia</taxon>
        <taxon>Verrucomicrobiales</taxon>
        <taxon>Verrucomicrobiaceae</taxon>
        <taxon>Roseimicrobium</taxon>
    </lineage>
</organism>
<dbReference type="RefSeq" id="WP_147263448.1">
    <property type="nucleotide sequence ID" value="NZ_QNRR01000005.1"/>
</dbReference>
<dbReference type="Gene3D" id="4.10.1080.10">
    <property type="entry name" value="TSP type-3 repeat"/>
    <property type="match status" value="1"/>
</dbReference>
<proteinExistence type="predicted"/>
<feature type="region of interest" description="Disordered" evidence="2">
    <location>
        <begin position="147"/>
        <end position="205"/>
    </location>
</feature>
<keyword evidence="5" id="KW-1185">Reference proteome</keyword>
<dbReference type="PANTHER" id="PTHR32305">
    <property type="match status" value="1"/>
</dbReference>
<dbReference type="InterPro" id="IPR028974">
    <property type="entry name" value="TSP_type-3_rpt"/>
</dbReference>
<feature type="non-terminal residue" evidence="4">
    <location>
        <position position="2314"/>
    </location>
</feature>
<feature type="domain" description="Teneurin-like YD-shell" evidence="3">
    <location>
        <begin position="1666"/>
        <end position="1827"/>
    </location>
</feature>
<accession>A0A366HNS0</accession>
<dbReference type="OrthoDB" id="173920at2"/>
<evidence type="ECO:0000313" key="4">
    <source>
        <dbReference type="EMBL" id="RBP43962.1"/>
    </source>
</evidence>
<feature type="compositionally biased region" description="Polar residues" evidence="2">
    <location>
        <begin position="228"/>
        <end position="244"/>
    </location>
</feature>
<evidence type="ECO:0000256" key="1">
    <source>
        <dbReference type="ARBA" id="ARBA00022737"/>
    </source>
</evidence>
<feature type="region of interest" description="Disordered" evidence="2">
    <location>
        <begin position="224"/>
        <end position="260"/>
    </location>
</feature>
<reference evidence="4 5" key="1">
    <citation type="submission" date="2018-06" db="EMBL/GenBank/DDBJ databases">
        <title>Genomic Encyclopedia of Type Strains, Phase IV (KMG-IV): sequencing the most valuable type-strain genomes for metagenomic binning, comparative biology and taxonomic classification.</title>
        <authorList>
            <person name="Goeker M."/>
        </authorList>
    </citation>
    <scope>NUCLEOTIDE SEQUENCE [LARGE SCALE GENOMIC DNA]</scope>
    <source>
        <strain evidence="4 5">DSM 25532</strain>
    </source>
</reference>
<feature type="region of interest" description="Disordered" evidence="2">
    <location>
        <begin position="1090"/>
        <end position="1111"/>
    </location>
</feature>
<dbReference type="Gene3D" id="2.180.10.10">
    <property type="entry name" value="RHS repeat-associated core"/>
    <property type="match status" value="4"/>
</dbReference>
<dbReference type="GO" id="GO:0005509">
    <property type="term" value="F:calcium ion binding"/>
    <property type="evidence" value="ECO:0007669"/>
    <property type="project" value="InterPro"/>
</dbReference>
<feature type="region of interest" description="Disordered" evidence="2">
    <location>
        <begin position="1786"/>
        <end position="1813"/>
    </location>
</feature>
<feature type="region of interest" description="Disordered" evidence="2">
    <location>
        <begin position="792"/>
        <end position="816"/>
    </location>
</feature>
<feature type="region of interest" description="Disordered" evidence="2">
    <location>
        <begin position="337"/>
        <end position="366"/>
    </location>
</feature>
<feature type="compositionally biased region" description="Low complexity" evidence="2">
    <location>
        <begin position="194"/>
        <end position="205"/>
    </location>
</feature>
<gene>
    <name evidence="4" type="ORF">DES53_105361</name>
</gene>
<name>A0A366HNS0_9BACT</name>
<dbReference type="Pfam" id="PF25023">
    <property type="entry name" value="TEN_YD-shell"/>
    <property type="match status" value="1"/>
</dbReference>
<dbReference type="InterPro" id="IPR031325">
    <property type="entry name" value="RHS_repeat"/>
</dbReference>
<dbReference type="InterPro" id="IPR056823">
    <property type="entry name" value="TEN-like_YD-shell"/>
</dbReference>
<dbReference type="InterPro" id="IPR050708">
    <property type="entry name" value="T6SS_VgrG/RHS"/>
</dbReference>
<feature type="compositionally biased region" description="Acidic residues" evidence="2">
    <location>
        <begin position="415"/>
        <end position="424"/>
    </location>
</feature>
<feature type="region of interest" description="Disordered" evidence="2">
    <location>
        <begin position="396"/>
        <end position="435"/>
    </location>
</feature>
<evidence type="ECO:0000256" key="2">
    <source>
        <dbReference type="SAM" id="MobiDB-lite"/>
    </source>
</evidence>
<comment type="caution">
    <text evidence="4">The sequence shown here is derived from an EMBL/GenBank/DDBJ whole genome shotgun (WGS) entry which is preliminary data.</text>
</comment>
<dbReference type="NCBIfam" id="TIGR01643">
    <property type="entry name" value="YD_repeat_2x"/>
    <property type="match status" value="8"/>
</dbReference>
<feature type="compositionally biased region" description="Acidic residues" evidence="2">
    <location>
        <begin position="79"/>
        <end position="92"/>
    </location>
</feature>
<dbReference type="InterPro" id="IPR006530">
    <property type="entry name" value="YD"/>
</dbReference>
<evidence type="ECO:0000313" key="5">
    <source>
        <dbReference type="Proteomes" id="UP000253426"/>
    </source>
</evidence>
<protein>
    <submittedName>
        <fullName evidence="4">YD repeat-containing protein</fullName>
    </submittedName>
</protein>
<evidence type="ECO:0000259" key="3">
    <source>
        <dbReference type="Pfam" id="PF25023"/>
    </source>
</evidence>
<feature type="compositionally biased region" description="Low complexity" evidence="2">
    <location>
        <begin position="425"/>
        <end position="435"/>
    </location>
</feature>
<feature type="compositionally biased region" description="Polar residues" evidence="2">
    <location>
        <begin position="44"/>
        <end position="78"/>
    </location>
</feature>
<sequence length="2314" mass="253391">MASTQAPARLRSQPLLARYRRPWIGWLQVFTAGLMLLGPLPSRASWSDTDSDSQNDTWTDPTSNQMTALADMNSQNTDVDGDGATNDEEAAEGSDPYSYDTDRDGLNDGDELHLVKPSLGVSLTNWDSDSDFVSDYDEWYNFSGVTYPGGQLPELPYASYSDYDGDGIKNPVDADPTDPSNPSTTDSDGDGIMNSSDPFPSDSSNYSSVNSYYWYGDVFGDADGDGTPNWQDSDPYSTNMPTTTGDSDGDGIQDGQDPYPNDSTNYSSVNGIAWHVDFSGDADSDGILNHVDPEPYGPQTQDADSDGFVDSVDPFPNDSTNYSSVNGTTWYENVLGDADGDGTPNWQDNEPFGTPDADSDGFADSYDPYPYDSTNYSATNGVSWYADVNGDADGDFTLNWADSTPYPEPPSSTDADGDGLDDASDPAPNDSSNYSYYNNQPWYAEALWDADNDGTQNWYDAWPTDPYNGTWSDPDTDMDGMTDSIDPYPNDPWNNSDSDADGLTDLQEVGFGSASGFGTDPYDVDTDNDYLSDYEEVYVYSTNPLLEKTDPNQLYPDFYHVPSADTDGDTLPDNVEDWYTILGYGLDKTTPGDAQGDLDGDGITNAQAYNVGWSLVANLVTYDLDGDGITDVREDYWSLIHPGILNKAVFADAVQDPDNDGVMNFEEIELGTNPGISDTNLAYLFWRTVVVDEIGLLPNPGSRRGGWRIAGTLNVSNWKSSYDERGTPADPSDPLSQEHGNGIPDGLDAFLLDTSDLANNIPTRVAADDFDGDGLSDVWEYKHHLGLRDRWNAQPPADWQPGMTPPTPSSIFGARYEPTDWDADEDQLTNLEEYLVGTDPRAADSDSDEYTDREEVLAGTDPLDSNSYPVEQPDPGEVLPPNPGGAGPSPSAAKMAQMLPAGTPLDKSLGGFSTEDGAPPPNPPIVEYDIQTIDEEGQASPVHTVRSESASFWHYPAPEEPEPGCGCGGNSFSSQCICGGHWAEVDDYTQPLPDGTFVKMSEWVSDCECLEYTPPNNFSRSKGKVRVRFSNPITRGMRFEFQEIRSVTGGNAYPSTVEVHIPKGGTQGETRQYDPSENELYVITYSGVVEEEPDPPSSSPPFTLTASDGAGPRYRKIGLNGAPLPDSKPQVQDESGELPEETYIDALTRELRHSVTEVYASMESSLLPLMVRRDVVEDTWNAKSGLRADERADRPFGSGWTSNITSHVRLEDGLKIYVTDEQGASQVFLRDPANDGGWIHTKEERVDTKAGMNTLHSVMVDNKLVGFTYRKKFGTTCHYRKCALIQTFPANRVKGEGDLITNQYFRLWKVEDRLGNSLVYTYPSTKTLIPYTIADPQRQGHYISIRQEGGVVTQVRGPGGDTASYNYEMVDGAPVLTEVKRGGATVKYAYSAETELDPNEPPPDEDPTPVRHIAVNKITDENGGSYTFNLQFNTGVTYTKFQDDGPQLCHQIGLPRYVTNVQLPDGSNTQVDGIRTLHVESPSLEGVVAEASTNVNGPGGSTSYTFSDLDVFVPLVPDIDNIDDPFSRHLTVSFQKMEVSRGGGTETYEFDVEHAMSLVQATDRNGNSTDFSYDWFDDPASETNAMNGVKTFTYDPLTRVMASVTDEAGTRTEYTIQAGTGLRTEERIIGSGGTVRRTEFKYEDSKFRGFLTRKIVQSSGNMPSYTVQYTPDSVGRVHEEKVIGGGTTKYYHDYAGNKRFVVDPRGNCTEFTYDARYRLRRVTHPDASRKHLVYDLHGNLTQEINELGARTTHQYDALNRRVKSTVEMTDADDIVLTTSYNGMNLPVVETTPNRPNTTHGYDALGRRTSTQTGPLHTTFEYGSNSGSSVFDVSGFKPTKSTGPRGVVTTVQYDDMYRAVSTTVSDGGTTTTEYDAVGRPVEVTDALGRSTTTTYDALGQAIRVDLPDGTEVETKYTQLGKPWWVKDGLGRITETEYDSAGRAISVTNPLGQTVHSEYDAAGNAIKVTDARGHITESSYDSRNRPIEVKAPAVVNGETGQSERPITTTTYDAAGKPLSVTDPLGHVTLNTYDQASRVVKVKNALHQETLTTYDASGNVLTVTDANGKVTTNEYDSLGRLSLTTDAEGVLTEFDYDLSGNRTMVKDGKGNVTTFDYDLQNRVTEEHYANGDETTYTYNALQKLTRTDAAGTTSYTYDNLNRLLTVDFVTGPDRAYAYDDAGQLLSVTETGHAAADVSYTYDLAGKVLSETSRGKTHTYTYDAAGNRTGTTYSTGRSETRTYDALNRIATLVEGGRTTTWHYDLAGRAIALTLGNGQQQDNHYDAVGKLTARHLFNPNQTLIATFQWQHDAVGNVSQ</sequence>
<dbReference type="Proteomes" id="UP000253426">
    <property type="component" value="Unassembled WGS sequence"/>
</dbReference>
<dbReference type="InterPro" id="IPR018247">
    <property type="entry name" value="EF_Hand_1_Ca_BS"/>
</dbReference>
<feature type="region of interest" description="Disordered" evidence="2">
    <location>
        <begin position="469"/>
        <end position="503"/>
    </location>
</feature>
<feature type="compositionally biased region" description="Basic and acidic residues" evidence="2">
    <location>
        <begin position="100"/>
        <end position="110"/>
    </location>
</feature>
<dbReference type="PANTHER" id="PTHR32305:SF15">
    <property type="entry name" value="PROTEIN RHSA-RELATED"/>
    <property type="match status" value="1"/>
</dbReference>
<dbReference type="EMBL" id="QNRR01000005">
    <property type="protein sequence ID" value="RBP43962.1"/>
    <property type="molecule type" value="Genomic_DNA"/>
</dbReference>
<keyword evidence="1" id="KW-0677">Repeat</keyword>